<name>A0A812J0D1_9DINO</name>
<protein>
    <submittedName>
        <fullName evidence="2">Map3k2 protein</fullName>
    </submittedName>
</protein>
<dbReference type="SMART" id="SM00220">
    <property type="entry name" value="S_TKc"/>
    <property type="match status" value="1"/>
</dbReference>
<dbReference type="AlphaFoldDB" id="A0A812J0D1"/>
<evidence type="ECO:0000259" key="1">
    <source>
        <dbReference type="PROSITE" id="PS50011"/>
    </source>
</evidence>
<keyword evidence="3" id="KW-1185">Reference proteome</keyword>
<dbReference type="OrthoDB" id="409237at2759"/>
<dbReference type="GO" id="GO:0004674">
    <property type="term" value="F:protein serine/threonine kinase activity"/>
    <property type="evidence" value="ECO:0007669"/>
    <property type="project" value="TreeGrafter"/>
</dbReference>
<comment type="caution">
    <text evidence="2">The sequence shown here is derived from an EMBL/GenBank/DDBJ whole genome shotgun (WGS) entry which is preliminary data.</text>
</comment>
<feature type="domain" description="Protein kinase" evidence="1">
    <location>
        <begin position="129"/>
        <end position="423"/>
    </location>
</feature>
<dbReference type="EMBL" id="CAJNJA010005580">
    <property type="protein sequence ID" value="CAE7193464.1"/>
    <property type="molecule type" value="Genomic_DNA"/>
</dbReference>
<dbReference type="GO" id="GO:0005524">
    <property type="term" value="F:ATP binding"/>
    <property type="evidence" value="ECO:0007669"/>
    <property type="project" value="InterPro"/>
</dbReference>
<organism evidence="2 3">
    <name type="scientific">Symbiodinium necroappetens</name>
    <dbReference type="NCBI Taxonomy" id="1628268"/>
    <lineage>
        <taxon>Eukaryota</taxon>
        <taxon>Sar</taxon>
        <taxon>Alveolata</taxon>
        <taxon>Dinophyceae</taxon>
        <taxon>Suessiales</taxon>
        <taxon>Symbiodiniaceae</taxon>
        <taxon>Symbiodinium</taxon>
    </lineage>
</organism>
<reference evidence="2" key="1">
    <citation type="submission" date="2021-02" db="EMBL/GenBank/DDBJ databases">
        <authorList>
            <person name="Dougan E. K."/>
            <person name="Rhodes N."/>
            <person name="Thang M."/>
            <person name="Chan C."/>
        </authorList>
    </citation>
    <scope>NUCLEOTIDE SEQUENCE</scope>
</reference>
<accession>A0A812J0D1</accession>
<dbReference type="GO" id="GO:0044773">
    <property type="term" value="P:mitotic DNA damage checkpoint signaling"/>
    <property type="evidence" value="ECO:0007669"/>
    <property type="project" value="TreeGrafter"/>
</dbReference>
<dbReference type="Gene3D" id="1.10.510.10">
    <property type="entry name" value="Transferase(Phosphotransferase) domain 1"/>
    <property type="match status" value="1"/>
</dbReference>
<proteinExistence type="predicted"/>
<dbReference type="PROSITE" id="PS50011">
    <property type="entry name" value="PROTEIN_KINASE_DOM"/>
    <property type="match status" value="1"/>
</dbReference>
<sequence>MTLRSSDLLLPGAGFAPAEHHPMSSAASVAALSAVSTKTAVTINVHNAGDTSGYVAYGVERVRAWKDSVQAGPYQKVKVHPHGFAEMKARLVQQELCRHLGGLNSPRVSLSPSTTIPESPVPSSEFEDAVPEQELHRGSGVSVERRRCRGRPVIFKKYFQSTMPTHHSLQEQVAYELSLYYKDLKGLSNVVQIETHFYDPFHNLTLVFPDLGSNQYPRDRSGITSYMRQMLLALDGLWKREIVHCNIKGGPKPNAIFDSGGKLTLIDFESAVRRHELIDQGQNPAPFSSHLSQTLCYRGNPHYVAPEVMVSQQGHNPYGRTRFGRRRDTFSAGVVFAELVLNVHHMFRYSTGFVSDEDIIEAHEVLRGRLSIQSPATVLGCYGSFLLDHSEFNHLASDLIVKMLNCCRVSRPTPASLLQHSLFQL</sequence>
<dbReference type="PANTHER" id="PTHR44167:SF30">
    <property type="entry name" value="PHOSPHORYLASE KINASE"/>
    <property type="match status" value="1"/>
</dbReference>
<dbReference type="SUPFAM" id="SSF56112">
    <property type="entry name" value="Protein kinase-like (PK-like)"/>
    <property type="match status" value="1"/>
</dbReference>
<evidence type="ECO:0000313" key="3">
    <source>
        <dbReference type="Proteomes" id="UP000601435"/>
    </source>
</evidence>
<dbReference type="Proteomes" id="UP000601435">
    <property type="component" value="Unassembled WGS sequence"/>
</dbReference>
<gene>
    <name evidence="2" type="primary">Map3k2</name>
    <name evidence="2" type="ORF">SNEC2469_LOCUS1252</name>
</gene>
<dbReference type="Pfam" id="PF00069">
    <property type="entry name" value="Pkinase"/>
    <property type="match status" value="1"/>
</dbReference>
<dbReference type="InterPro" id="IPR000719">
    <property type="entry name" value="Prot_kinase_dom"/>
</dbReference>
<dbReference type="GO" id="GO:0005634">
    <property type="term" value="C:nucleus"/>
    <property type="evidence" value="ECO:0007669"/>
    <property type="project" value="TreeGrafter"/>
</dbReference>
<evidence type="ECO:0000313" key="2">
    <source>
        <dbReference type="EMBL" id="CAE7193464.1"/>
    </source>
</evidence>
<dbReference type="InterPro" id="IPR011009">
    <property type="entry name" value="Kinase-like_dom_sf"/>
</dbReference>
<dbReference type="PANTHER" id="PTHR44167">
    <property type="entry name" value="OVARIAN-SPECIFIC SERINE/THREONINE-PROTEIN KINASE LOK-RELATED"/>
    <property type="match status" value="1"/>
</dbReference>